<dbReference type="PANTHER" id="PTHR10920">
    <property type="entry name" value="RIBOSOMAL RNA METHYLTRANSFERASE"/>
    <property type="match status" value="1"/>
</dbReference>
<dbReference type="InterPro" id="IPR050082">
    <property type="entry name" value="RNA_methyltr_RlmE"/>
</dbReference>
<evidence type="ECO:0000256" key="4">
    <source>
        <dbReference type="ARBA" id="ARBA00022691"/>
    </source>
</evidence>
<dbReference type="Pfam" id="PF01728">
    <property type="entry name" value="FtsJ"/>
    <property type="match status" value="1"/>
</dbReference>
<dbReference type="SUPFAM" id="SSF53335">
    <property type="entry name" value="S-adenosyl-L-methionine-dependent methyltransferases"/>
    <property type="match status" value="1"/>
</dbReference>
<feature type="active site" description="Proton acceptor" evidence="7">
    <location>
        <position position="526"/>
    </location>
</feature>
<feature type="domain" description="RING-type" evidence="9">
    <location>
        <begin position="88"/>
        <end position="133"/>
    </location>
</feature>
<proteinExistence type="inferred from homology"/>
<dbReference type="EMBL" id="JAEUBE010000504">
    <property type="protein sequence ID" value="KAH3660517.1"/>
    <property type="molecule type" value="Genomic_DNA"/>
</dbReference>
<organism evidence="10 11">
    <name type="scientific">Ogataea philodendri</name>
    <dbReference type="NCBI Taxonomy" id="1378263"/>
    <lineage>
        <taxon>Eukaryota</taxon>
        <taxon>Fungi</taxon>
        <taxon>Dikarya</taxon>
        <taxon>Ascomycota</taxon>
        <taxon>Saccharomycotina</taxon>
        <taxon>Pichiomycetes</taxon>
        <taxon>Pichiales</taxon>
        <taxon>Pichiaceae</taxon>
        <taxon>Ogataea</taxon>
    </lineage>
</organism>
<comment type="caution">
    <text evidence="10">The sequence shown here is derived from an EMBL/GenBank/DDBJ whole genome shotgun (WGS) entry which is preliminary data.</text>
</comment>
<dbReference type="HAMAP" id="MF_03162">
    <property type="entry name" value="RNA_methyltr_E_TRM7"/>
    <property type="match status" value="1"/>
</dbReference>
<dbReference type="InterPro" id="IPR002877">
    <property type="entry name" value="RNA_MeTrfase_FtsJ_dom"/>
</dbReference>
<feature type="binding site" evidence="7">
    <location>
        <position position="445"/>
    </location>
    <ligand>
        <name>S-adenosyl-L-methionine</name>
        <dbReference type="ChEBI" id="CHEBI:59789"/>
    </ligand>
</feature>
<feature type="binding site" evidence="7">
    <location>
        <position position="461"/>
    </location>
    <ligand>
        <name>S-adenosyl-L-methionine</name>
        <dbReference type="ChEBI" id="CHEBI:59789"/>
    </ligand>
</feature>
<keyword evidence="8" id="KW-0863">Zinc-finger</keyword>
<dbReference type="InterPro" id="IPR001841">
    <property type="entry name" value="Znf_RING"/>
</dbReference>
<dbReference type="EC" id="2.1.1.205" evidence="7"/>
<gene>
    <name evidence="10" type="ORF">OGAPHI_007103</name>
</gene>
<comment type="subcellular location">
    <subcellularLocation>
        <location evidence="7">Cytoplasm</location>
    </subcellularLocation>
</comment>
<keyword evidence="8" id="KW-0479">Metal-binding</keyword>
<comment type="similarity">
    <text evidence="7">Belongs to the class I-like SAM-binding methyltransferase superfamily. RNA methyltransferase RlmE family. TRM7 subfamily.</text>
</comment>
<dbReference type="PANTHER" id="PTHR10920:SF12">
    <property type="entry name" value="TRNA (CYTIDINE(32)_GUANOSINE(34)-2'-O)-METHYLTRANSFERASE-RELATED"/>
    <property type="match status" value="1"/>
</dbReference>
<evidence type="ECO:0000256" key="8">
    <source>
        <dbReference type="PROSITE-ProRule" id="PRU00175"/>
    </source>
</evidence>
<evidence type="ECO:0000256" key="2">
    <source>
        <dbReference type="ARBA" id="ARBA00022603"/>
    </source>
</evidence>
<dbReference type="GeneID" id="70239067"/>
<dbReference type="RefSeq" id="XP_046058220.1">
    <property type="nucleotide sequence ID" value="XM_046208463.1"/>
</dbReference>
<dbReference type="Pfam" id="PF13639">
    <property type="entry name" value="zf-RING_2"/>
    <property type="match status" value="1"/>
</dbReference>
<dbReference type="GO" id="GO:0106340">
    <property type="term" value="F:tRNA (guanosine(34)-2'-O)-methyltransferase activity"/>
    <property type="evidence" value="ECO:0007669"/>
    <property type="project" value="UniProtKB-ARBA"/>
</dbReference>
<keyword evidence="5 7" id="KW-0819">tRNA processing</keyword>
<dbReference type="Gene3D" id="3.40.50.150">
    <property type="entry name" value="Vaccinia Virus protein VP39"/>
    <property type="match status" value="1"/>
</dbReference>
<comment type="function">
    <text evidence="7">Methylates the 2'-O-ribose of nucleotides at positions 32 and 34 of the tRNA anticodon loop of substrate tRNAs.</text>
</comment>
<keyword evidence="3 7" id="KW-0808">Transferase</keyword>
<feature type="binding site" evidence="7">
    <location>
        <position position="423"/>
    </location>
    <ligand>
        <name>S-adenosyl-L-methionine</name>
        <dbReference type="ChEBI" id="CHEBI:59789"/>
    </ligand>
</feature>
<evidence type="ECO:0000259" key="9">
    <source>
        <dbReference type="PROSITE" id="PS50089"/>
    </source>
</evidence>
<keyword evidence="1 7" id="KW-0963">Cytoplasm</keyword>
<dbReference type="InterPro" id="IPR028590">
    <property type="entry name" value="RNA_methyltr_E_TRM7"/>
</dbReference>
<keyword evidence="8" id="KW-0862">Zinc</keyword>
<dbReference type="GO" id="GO:0008270">
    <property type="term" value="F:zinc ion binding"/>
    <property type="evidence" value="ECO:0007669"/>
    <property type="project" value="UniProtKB-KW"/>
</dbReference>
<feature type="binding site" evidence="7">
    <location>
        <position position="421"/>
    </location>
    <ligand>
        <name>S-adenosyl-L-methionine</name>
        <dbReference type="ChEBI" id="CHEBI:59789"/>
    </ligand>
</feature>
<dbReference type="AlphaFoldDB" id="A0A9P8NW31"/>
<dbReference type="GO" id="GO:0002181">
    <property type="term" value="P:cytoplasmic translation"/>
    <property type="evidence" value="ECO:0007669"/>
    <property type="project" value="UniProtKB-UniRule"/>
</dbReference>
<dbReference type="SUPFAM" id="SSF57850">
    <property type="entry name" value="RING/U-box"/>
    <property type="match status" value="1"/>
</dbReference>
<reference evidence="10" key="2">
    <citation type="submission" date="2021-01" db="EMBL/GenBank/DDBJ databases">
        <authorList>
            <person name="Schikora-Tamarit M.A."/>
        </authorList>
    </citation>
    <scope>NUCLEOTIDE SEQUENCE</scope>
    <source>
        <strain evidence="10">CBS6075</strain>
    </source>
</reference>
<dbReference type="InterPro" id="IPR015507">
    <property type="entry name" value="rRNA-MeTfrase_E"/>
</dbReference>
<dbReference type="InterPro" id="IPR029063">
    <property type="entry name" value="SAM-dependent_MTases_sf"/>
</dbReference>
<evidence type="ECO:0000313" key="10">
    <source>
        <dbReference type="EMBL" id="KAH3660517.1"/>
    </source>
</evidence>
<dbReference type="GO" id="GO:0005737">
    <property type="term" value="C:cytoplasm"/>
    <property type="evidence" value="ECO:0007669"/>
    <property type="project" value="UniProtKB-SubCell"/>
</dbReference>
<keyword evidence="11" id="KW-1185">Reference proteome</keyword>
<evidence type="ECO:0000256" key="1">
    <source>
        <dbReference type="ARBA" id="ARBA00022490"/>
    </source>
</evidence>
<dbReference type="FunFam" id="3.40.50.150:FF:000176">
    <property type="entry name" value="tRNA (cytidine(32)/guanosine(34)-2'-O)-methyltransferase"/>
    <property type="match status" value="1"/>
</dbReference>
<evidence type="ECO:0000313" key="11">
    <source>
        <dbReference type="Proteomes" id="UP000769157"/>
    </source>
</evidence>
<dbReference type="GO" id="GO:0002128">
    <property type="term" value="P:tRNA nucleoside ribose methylation"/>
    <property type="evidence" value="ECO:0007669"/>
    <property type="project" value="UniProtKB-UniRule"/>
</dbReference>
<dbReference type="OrthoDB" id="289250at2759"/>
<dbReference type="HAMAP" id="MF_01547">
    <property type="entry name" value="RNA_methyltr_E"/>
    <property type="match status" value="1"/>
</dbReference>
<reference evidence="10" key="1">
    <citation type="journal article" date="2021" name="Open Biol.">
        <title>Shared evolutionary footprints suggest mitochondrial oxidative damage underlies multiple complex I losses in fungi.</title>
        <authorList>
            <person name="Schikora-Tamarit M.A."/>
            <person name="Marcet-Houben M."/>
            <person name="Nosek J."/>
            <person name="Gabaldon T."/>
        </authorList>
    </citation>
    <scope>NUCLEOTIDE SEQUENCE</scope>
    <source>
        <strain evidence="10">CBS6075</strain>
    </source>
</reference>
<dbReference type="AntiFam" id="ANF00081">
    <property type="entry name" value="Shadow ORF (opposite lysS)"/>
</dbReference>
<feature type="binding site" evidence="7">
    <location>
        <position position="486"/>
    </location>
    <ligand>
        <name>S-adenosyl-L-methionine</name>
        <dbReference type="ChEBI" id="CHEBI:59789"/>
    </ligand>
</feature>
<protein>
    <recommendedName>
        <fullName evidence="7">Putative tRNA (cytidine(32)/guanosine(34)-2'-O)-methyltransferase</fullName>
        <ecNumber evidence="7">2.1.1.205</ecNumber>
    </recommendedName>
    <alternativeName>
        <fullName evidence="7">2'-O-ribose RNA methyltransferase TRM7 homolog</fullName>
    </alternativeName>
</protein>
<dbReference type="CDD" id="cd02440">
    <property type="entry name" value="AdoMet_MTases"/>
    <property type="match status" value="1"/>
</dbReference>
<name>A0A9P8NW31_9ASCO</name>
<dbReference type="InterPro" id="IPR013083">
    <property type="entry name" value="Znf_RING/FYVE/PHD"/>
</dbReference>
<dbReference type="Proteomes" id="UP000769157">
    <property type="component" value="Unassembled WGS sequence"/>
</dbReference>
<evidence type="ECO:0000256" key="7">
    <source>
        <dbReference type="HAMAP-Rule" id="MF_03162"/>
    </source>
</evidence>
<accession>A0A9P8NW31</accession>
<keyword evidence="2 7" id="KW-0489">Methyltransferase</keyword>
<evidence type="ECO:0000256" key="6">
    <source>
        <dbReference type="ARBA" id="ARBA00048902"/>
    </source>
</evidence>
<sequence length="1078" mass="120308">MSRQPTLRDVLDSFLTGSQTGSQPQIISEYLETLRQQQQDPEMMEALVRTILDPTAVMLPGEQKGLDDEFLDTLERVKLSQIPKDKCCPICTNEFHQEKYPLIVELPCNVKHYFDLDCIGPWLKLNRTCPLCRVDVTKKKTLELEDSEEEQDLIGSFNNSTTFWATGESDSSCNVSNVDERSDTCFALSESFCMALPMPNGSWTYMLHFIPTPHMECFCRTLSMMSMTSLSASQILILRPWVCLSKFSFVLACTNGDLITVHLSVLLRNGSGPVAGRPSTSSVVSTCGSYWPKASTSLDFSALTESTVGTLDPCNLRAASSSSCLLMFNFRALSENCRRAVRKQLAVNMVYNKIFQGKKVILLVQALSMGKSSKDKRDVYYRKAKEEGWRARSAYKLLQLNEQFGLFDGVHRVVDLCAAPGSWSQVLSREIFKEPRSDAQIVAVDLQPMAHIDNVTSLQADITDPRTLDRILSIFGGQKADFVCSDGAPDVTGLHDLDEYIQAQLVLCALRLATCLLKEGGTFVAKIFRGRDIDLLYSQLGFLFEKVVCAKPRASRGTSLESFIVCIGYKPRKGWTPNLQPELSTEEFFQDMDIGRAKLHEDLRVDFEERKVAPFVACGDLLTSYDSDASKLLFLLLSLDQSVWLQSWEQKNVSDGVGVGQEHGQSINTATPSGSRRKTVLQSVTEHLVNKLCFVVSLGLLSGLFFESLSLVEWIVQLGVSVTNLLGCNENLETLTKTWNVSVVLGQRRHHLRMAKDERWVDTGVFELANKLVQHSSVGQWRRTVQLVLDQNTLQELARLGGVQLVSWRELDVEHLLELLDHVDSLPWSREVQSQLLTFWTFRVILDLVISGDLLDHLGEQQLGGIHQVVHISIRLIELTSGELWVVSHVNTLVSELSSNLVDSLHSTNNKLLQEQLWSNSHVHVHVQVVVVGDERLGGSTSSNHVHHWSFDLNELSAVQEPSDVRDDLGSGHKGVLGGLVHDQVQISLSVSGLLVLETVVLGWKHVQTWSQQLDLGCKNRQFSLTTFGRVGFTRITFNTNDVTSSKNLVHLLVISNSVLGLSHNLDVGSLTSKVVEL</sequence>
<dbReference type="PROSITE" id="PS50089">
    <property type="entry name" value="ZF_RING_2"/>
    <property type="match status" value="1"/>
</dbReference>
<dbReference type="CDD" id="cd16454">
    <property type="entry name" value="RING-H2_PA-TM-RING"/>
    <property type="match status" value="1"/>
</dbReference>
<comment type="catalytic activity">
    <reaction evidence="6 7">
        <text>cytidine(32)/guanosine(34) in tRNA + 2 S-adenosyl-L-methionine = 2'-O-methylcytidine(32)/2'-O-methylguanosine(34) in tRNA + 2 S-adenosyl-L-homocysteine + 2 H(+)</text>
        <dbReference type="Rhea" id="RHEA:42396"/>
        <dbReference type="Rhea" id="RHEA-COMP:10246"/>
        <dbReference type="Rhea" id="RHEA-COMP:10247"/>
        <dbReference type="ChEBI" id="CHEBI:15378"/>
        <dbReference type="ChEBI" id="CHEBI:57856"/>
        <dbReference type="ChEBI" id="CHEBI:59789"/>
        <dbReference type="ChEBI" id="CHEBI:74269"/>
        <dbReference type="ChEBI" id="CHEBI:74445"/>
        <dbReference type="ChEBI" id="CHEBI:74495"/>
        <dbReference type="ChEBI" id="CHEBI:82748"/>
        <dbReference type="EC" id="2.1.1.205"/>
    </reaction>
</comment>
<evidence type="ECO:0000256" key="5">
    <source>
        <dbReference type="ARBA" id="ARBA00022694"/>
    </source>
</evidence>
<keyword evidence="4 7" id="KW-0949">S-adenosyl-L-methionine</keyword>
<evidence type="ECO:0000256" key="3">
    <source>
        <dbReference type="ARBA" id="ARBA00022679"/>
    </source>
</evidence>
<dbReference type="Gene3D" id="3.30.40.10">
    <property type="entry name" value="Zinc/RING finger domain, C3HC4 (zinc finger)"/>
    <property type="match status" value="1"/>
</dbReference>